<dbReference type="Proteomes" id="UP000017944">
    <property type="component" value="Unassembled WGS sequence"/>
</dbReference>
<proteinExistence type="predicted"/>
<feature type="region of interest" description="Disordered" evidence="1">
    <location>
        <begin position="1"/>
        <end position="24"/>
    </location>
</feature>
<evidence type="ECO:0000256" key="1">
    <source>
        <dbReference type="SAM" id="MobiDB-lite"/>
    </source>
</evidence>
<sequence length="172" mass="19323">MFHFAAHTCSRHAQPRFNKNSTNHTGINTSVVKATTTQHEICSTLTHRISSATIALANNKNENDFHNTEKGDCHGRTHSRETRQKTRRCHRTSDWTGSVFNAWPEITGVDCRIQWQCGTHRAGATSRVTQFHDTPPANHDATAGFRASGWRTGTLGNRRTCLYGRQQLSPEP</sequence>
<protein>
    <submittedName>
        <fullName evidence="2">Uncharacterized protein</fullName>
    </submittedName>
</protein>
<dbReference type="EMBL" id="AXUT01000188">
    <property type="protein sequence ID" value="ESU79117.1"/>
    <property type="molecule type" value="Genomic_DNA"/>
</dbReference>
<dbReference type="AlphaFoldDB" id="A0A090NG47"/>
<organism evidence="2 3">
    <name type="scientific">Shigella dysenteriae WRSd3</name>
    <dbReference type="NCBI Taxonomy" id="1401327"/>
    <lineage>
        <taxon>Bacteria</taxon>
        <taxon>Pseudomonadati</taxon>
        <taxon>Pseudomonadota</taxon>
        <taxon>Gammaproteobacteria</taxon>
        <taxon>Enterobacterales</taxon>
        <taxon>Enterobacteriaceae</taxon>
        <taxon>Shigella</taxon>
    </lineage>
</organism>
<evidence type="ECO:0000313" key="2">
    <source>
        <dbReference type="EMBL" id="ESU79117.1"/>
    </source>
</evidence>
<reference evidence="2 3" key="1">
    <citation type="submission" date="2013-10" db="EMBL/GenBank/DDBJ databases">
        <title>Draft genomes and the virulence plasmids of Sd1617 vaccine constructs: WRSd3 and WRSd5.</title>
        <authorList>
            <person name="Aksomboon Vongsawan A."/>
            <person name="Venkatesan M.M."/>
            <person name="Vaisvil B."/>
            <person name="Emel G."/>
            <person name="Kepatral V."/>
            <person name="Sethabutr O."/>
            <person name="Serichantalergs O."/>
            <person name="Mason C."/>
        </authorList>
    </citation>
    <scope>NUCLEOTIDE SEQUENCE [LARGE SCALE GENOMIC DNA]</scope>
    <source>
        <strain evidence="2 3">WRSd3</strain>
    </source>
</reference>
<evidence type="ECO:0000313" key="3">
    <source>
        <dbReference type="Proteomes" id="UP000017944"/>
    </source>
</evidence>
<gene>
    <name evidence="2" type="ORF">WRSd3_02367</name>
</gene>
<comment type="caution">
    <text evidence="2">The sequence shown here is derived from an EMBL/GenBank/DDBJ whole genome shotgun (WGS) entry which is preliminary data.</text>
</comment>
<name>A0A090NG47_SHIDY</name>
<accession>A0A090NG47</accession>